<dbReference type="PROSITE" id="PS00895">
    <property type="entry name" value="3_HYDROXYISOBUT_DH"/>
    <property type="match status" value="1"/>
</dbReference>
<dbReference type="EMBL" id="SMYO01000004">
    <property type="protein sequence ID" value="TDK62128.1"/>
    <property type="molecule type" value="Genomic_DNA"/>
</dbReference>
<evidence type="ECO:0000256" key="4">
    <source>
        <dbReference type="PIRSR" id="PIRSR000103-1"/>
    </source>
</evidence>
<evidence type="ECO:0000256" key="2">
    <source>
        <dbReference type="ARBA" id="ARBA00023002"/>
    </source>
</evidence>
<dbReference type="SUPFAM" id="SSF51735">
    <property type="entry name" value="NAD(P)-binding Rossmann-fold domains"/>
    <property type="match status" value="1"/>
</dbReference>
<evidence type="ECO:0000259" key="6">
    <source>
        <dbReference type="Pfam" id="PF14833"/>
    </source>
</evidence>
<dbReference type="GO" id="GO:0016491">
    <property type="term" value="F:oxidoreductase activity"/>
    <property type="evidence" value="ECO:0007669"/>
    <property type="project" value="UniProtKB-KW"/>
</dbReference>
<feature type="active site" evidence="4">
    <location>
        <position position="169"/>
    </location>
</feature>
<evidence type="ECO:0000313" key="10">
    <source>
        <dbReference type="Proteomes" id="UP001178888"/>
    </source>
</evidence>
<keyword evidence="10" id="KW-1185">Reference proteome</keyword>
<accession>A0A4R5VTC2</accession>
<dbReference type="EMBL" id="JAVGVR010000001">
    <property type="protein sequence ID" value="MDQ6600477.1"/>
    <property type="molecule type" value="Genomic_DNA"/>
</dbReference>
<feature type="domain" description="3-hydroxyisobutyrate dehydrogenase-like NAD-binding" evidence="6">
    <location>
        <begin position="163"/>
        <end position="282"/>
    </location>
</feature>
<dbReference type="Proteomes" id="UP001178888">
    <property type="component" value="Unassembled WGS sequence"/>
</dbReference>
<evidence type="ECO:0000259" key="5">
    <source>
        <dbReference type="Pfam" id="PF03446"/>
    </source>
</evidence>
<dbReference type="PIRSF" id="PIRSF000103">
    <property type="entry name" value="HIBADH"/>
    <property type="match status" value="1"/>
</dbReference>
<evidence type="ECO:0000313" key="8">
    <source>
        <dbReference type="EMBL" id="TDK62128.1"/>
    </source>
</evidence>
<dbReference type="GO" id="GO:0016054">
    <property type="term" value="P:organic acid catabolic process"/>
    <property type="evidence" value="ECO:0007669"/>
    <property type="project" value="UniProtKB-ARBA"/>
</dbReference>
<dbReference type="Proteomes" id="UP000295132">
    <property type="component" value="Unassembled WGS sequence"/>
</dbReference>
<dbReference type="Pfam" id="PF03446">
    <property type="entry name" value="NAD_binding_2"/>
    <property type="match status" value="1"/>
</dbReference>
<dbReference type="InterPro" id="IPR015815">
    <property type="entry name" value="HIBADH-related"/>
</dbReference>
<evidence type="ECO:0000256" key="1">
    <source>
        <dbReference type="ARBA" id="ARBA00009080"/>
    </source>
</evidence>
<dbReference type="EC" id="1.1.-.-" evidence="7"/>
<dbReference type="Pfam" id="PF14833">
    <property type="entry name" value="NAD_binding_11"/>
    <property type="match status" value="1"/>
</dbReference>
<feature type="domain" description="6-phosphogluconate dehydrogenase NADP-binding" evidence="5">
    <location>
        <begin position="2"/>
        <end position="160"/>
    </location>
</feature>
<dbReference type="InterPro" id="IPR006115">
    <property type="entry name" value="6PGDH_NADP-bd"/>
</dbReference>
<sequence>MIGFIGLGIMGSRMAENLLKSSHEIVVYNRTKEKAEDLLKKGANWAASPKEVAARSTVIFTMLAVPKAVEEVALGEEGFLGSLREGSLWVECSTVDPAFTRRMAAEAEKRQIRFLEAPVSGSRIPAEKAELVFLVGGKEEDMEEVRPLLQTMGKDVLYQGETGKGTSMKIVINLMLAQSMAAFAEALNLGEALGLQKETVMETLLNGPTAAPMLKGKKTKILSGEYSADFPLRLMQKDLQLVSQAAYEHSLSMPSANLTKELYALAKQQGLGELDFSAIYQFLKPTK</sequence>
<proteinExistence type="inferred from homology"/>
<reference evidence="7" key="2">
    <citation type="submission" date="2023-08" db="EMBL/GenBank/DDBJ databases">
        <title>Nitrogen cycling bacteria in agricultural field soils.</title>
        <authorList>
            <person name="Jang J."/>
        </authorList>
    </citation>
    <scope>NUCLEOTIDE SEQUENCE</scope>
    <source>
        <strain evidence="7">PS3-36</strain>
    </source>
</reference>
<dbReference type="InterPro" id="IPR013328">
    <property type="entry name" value="6PGD_dom2"/>
</dbReference>
<dbReference type="Gene3D" id="1.10.1040.10">
    <property type="entry name" value="N-(1-d-carboxylethyl)-l-norvaline Dehydrogenase, domain 2"/>
    <property type="match status" value="1"/>
</dbReference>
<reference evidence="8 9" key="1">
    <citation type="submission" date="2019-03" db="EMBL/GenBank/DDBJ databases">
        <title>Bacillus niacini sp. nov. a Nicotinate-Metabolizing Mesophile Isolated from Soil.</title>
        <authorList>
            <person name="Zhang G."/>
        </authorList>
    </citation>
    <scope>NUCLEOTIDE SEQUENCE [LARGE SCALE GENOMIC DNA]</scope>
    <source>
        <strain evidence="8 9">WN066</strain>
    </source>
</reference>
<evidence type="ECO:0000256" key="3">
    <source>
        <dbReference type="ARBA" id="ARBA00023027"/>
    </source>
</evidence>
<dbReference type="RefSeq" id="WP_133333857.1">
    <property type="nucleotide sequence ID" value="NZ_JAVGVR010000001.1"/>
</dbReference>
<comment type="caution">
    <text evidence="8">The sequence shown here is derived from an EMBL/GenBank/DDBJ whole genome shotgun (WGS) entry which is preliminary data.</text>
</comment>
<gene>
    <name evidence="8" type="ORF">E2K98_08660</name>
    <name evidence="7" type="ORF">RCG21_29855</name>
</gene>
<evidence type="ECO:0000313" key="9">
    <source>
        <dbReference type="Proteomes" id="UP000295132"/>
    </source>
</evidence>
<evidence type="ECO:0000313" key="7">
    <source>
        <dbReference type="EMBL" id="MDQ6600477.1"/>
    </source>
</evidence>
<comment type="similarity">
    <text evidence="1">Belongs to the HIBADH-related family.</text>
</comment>
<name>A0A4R5VTC2_9BACI</name>
<dbReference type="GO" id="GO:0050661">
    <property type="term" value="F:NADP binding"/>
    <property type="evidence" value="ECO:0007669"/>
    <property type="project" value="InterPro"/>
</dbReference>
<dbReference type="InterPro" id="IPR029154">
    <property type="entry name" value="HIBADH-like_NADP-bd"/>
</dbReference>
<dbReference type="InterPro" id="IPR036291">
    <property type="entry name" value="NAD(P)-bd_dom_sf"/>
</dbReference>
<protein>
    <submittedName>
        <fullName evidence="8">NAD(P)-dependent oxidoreductase</fullName>
        <ecNumber evidence="7">1.1.-.-</ecNumber>
    </submittedName>
</protein>
<dbReference type="GO" id="GO:0051287">
    <property type="term" value="F:NAD binding"/>
    <property type="evidence" value="ECO:0007669"/>
    <property type="project" value="InterPro"/>
</dbReference>
<dbReference type="SUPFAM" id="SSF48179">
    <property type="entry name" value="6-phosphogluconate dehydrogenase C-terminal domain-like"/>
    <property type="match status" value="1"/>
</dbReference>
<keyword evidence="3" id="KW-0520">NAD</keyword>
<dbReference type="PANTHER" id="PTHR43580">
    <property type="entry name" value="OXIDOREDUCTASE GLYR1-RELATED"/>
    <property type="match status" value="1"/>
</dbReference>
<keyword evidence="2 7" id="KW-0560">Oxidoreductase</keyword>
<dbReference type="Gene3D" id="3.40.50.720">
    <property type="entry name" value="NAD(P)-binding Rossmann-like Domain"/>
    <property type="match status" value="1"/>
</dbReference>
<dbReference type="InterPro" id="IPR002204">
    <property type="entry name" value="3-OH-isobutyrate_DH-rel_CS"/>
</dbReference>
<dbReference type="InterPro" id="IPR051265">
    <property type="entry name" value="HIBADH-related_NP60_sf"/>
</dbReference>
<dbReference type="AlphaFoldDB" id="A0A4R5VTC2"/>
<dbReference type="InterPro" id="IPR008927">
    <property type="entry name" value="6-PGluconate_DH-like_C_sf"/>
</dbReference>
<organism evidence="8 9">
    <name type="scientific">Bacillus salipaludis</name>
    <dbReference type="NCBI Taxonomy" id="2547811"/>
    <lineage>
        <taxon>Bacteria</taxon>
        <taxon>Bacillati</taxon>
        <taxon>Bacillota</taxon>
        <taxon>Bacilli</taxon>
        <taxon>Bacillales</taxon>
        <taxon>Bacillaceae</taxon>
        <taxon>Bacillus</taxon>
    </lineage>
</organism>
<dbReference type="PANTHER" id="PTHR43580:SF2">
    <property type="entry name" value="CYTOKINE-LIKE NUCLEAR FACTOR N-PAC"/>
    <property type="match status" value="1"/>
</dbReference>